<evidence type="ECO:0000313" key="3">
    <source>
        <dbReference type="EMBL" id="RDJ29038.1"/>
    </source>
</evidence>
<reference evidence="4" key="1">
    <citation type="submission" date="2018-07" db="EMBL/GenBank/DDBJ databases">
        <authorList>
            <person name="Safronova V.I."/>
            <person name="Chirak E.R."/>
            <person name="Sazanova A.L."/>
        </authorList>
    </citation>
    <scope>NUCLEOTIDE SEQUENCE [LARGE SCALE GENOMIC DNA]</scope>
    <source>
        <strain evidence="4">RCAM04685</strain>
    </source>
</reference>
<dbReference type="Proteomes" id="UP000255207">
    <property type="component" value="Unassembled WGS sequence"/>
</dbReference>
<dbReference type="Pfam" id="PF00753">
    <property type="entry name" value="Lactamase_B"/>
    <property type="match status" value="1"/>
</dbReference>
<dbReference type="InterPro" id="IPR050855">
    <property type="entry name" value="NDM-1-like"/>
</dbReference>
<dbReference type="EMBL" id="QQTP01000001">
    <property type="protein sequence ID" value="RDJ29038.1"/>
    <property type="molecule type" value="Genomic_DNA"/>
</dbReference>
<evidence type="ECO:0000256" key="1">
    <source>
        <dbReference type="ARBA" id="ARBA00005250"/>
    </source>
</evidence>
<protein>
    <submittedName>
        <fullName evidence="3">MBL fold metallo-hydrolase</fullName>
    </submittedName>
</protein>
<dbReference type="InterPro" id="IPR036866">
    <property type="entry name" value="RibonucZ/Hydroxyglut_hydro"/>
</dbReference>
<evidence type="ECO:0000313" key="4">
    <source>
        <dbReference type="Proteomes" id="UP000255207"/>
    </source>
</evidence>
<dbReference type="GO" id="GO:0016787">
    <property type="term" value="F:hydrolase activity"/>
    <property type="evidence" value="ECO:0007669"/>
    <property type="project" value="UniProtKB-KW"/>
</dbReference>
<keyword evidence="4" id="KW-1185">Reference proteome</keyword>
<dbReference type="InterPro" id="IPR001279">
    <property type="entry name" value="Metallo-B-lactamas"/>
</dbReference>
<dbReference type="OrthoDB" id="8441428at2"/>
<sequence length="274" mass="29355">MTHVTHVFTAPEAAFLVNSFILEGDESIVVIDAQFLVSSARALRRQIDAIGKPIAALILSHPHPDHYNGAAVLLDGLGKVPVLATSATAEGIRATAEAKRLYWTPHYGTDYPRRFVYPDRIIASGETLRFGGIELVVDDLGPSEASDNVALFTPRTGELFASDLVYSACHPWLAEGRAALWLAQLDGVAKRYADVARVHAGHGPSGAIELLDAQQRYIVDFEDLVRSRIGPAGSVGAATAEIHAIMVEHYPGYPLEFLIDFNAAAIASAMSAAA</sequence>
<accession>A0A370LAY9</accession>
<gene>
    <name evidence="3" type="ORF">DWE98_00175</name>
</gene>
<dbReference type="AlphaFoldDB" id="A0A370LAY9"/>
<name>A0A370LAY9_9HYPH</name>
<proteinExistence type="inferred from homology"/>
<dbReference type="PANTHER" id="PTHR42951:SF4">
    <property type="entry name" value="ACYL-COENZYME A THIOESTERASE MBLAC2"/>
    <property type="match status" value="1"/>
</dbReference>
<keyword evidence="3" id="KW-0378">Hydrolase</keyword>
<comment type="caution">
    <text evidence="3">The sequence shown here is derived from an EMBL/GenBank/DDBJ whole genome shotgun (WGS) entry which is preliminary data.</text>
</comment>
<dbReference type="PANTHER" id="PTHR42951">
    <property type="entry name" value="METALLO-BETA-LACTAMASE DOMAIN-CONTAINING"/>
    <property type="match status" value="1"/>
</dbReference>
<organism evidence="3 4">
    <name type="scientific">Bosea caraganae</name>
    <dbReference type="NCBI Taxonomy" id="2763117"/>
    <lineage>
        <taxon>Bacteria</taxon>
        <taxon>Pseudomonadati</taxon>
        <taxon>Pseudomonadota</taxon>
        <taxon>Alphaproteobacteria</taxon>
        <taxon>Hyphomicrobiales</taxon>
        <taxon>Boseaceae</taxon>
        <taxon>Bosea</taxon>
    </lineage>
</organism>
<dbReference type="SMART" id="SM00849">
    <property type="entry name" value="Lactamase_B"/>
    <property type="match status" value="1"/>
</dbReference>
<dbReference type="Gene3D" id="3.60.15.10">
    <property type="entry name" value="Ribonuclease Z/Hydroxyacylglutathione hydrolase-like"/>
    <property type="match status" value="1"/>
</dbReference>
<evidence type="ECO:0000259" key="2">
    <source>
        <dbReference type="SMART" id="SM00849"/>
    </source>
</evidence>
<dbReference type="GO" id="GO:0017001">
    <property type="term" value="P:antibiotic catabolic process"/>
    <property type="evidence" value="ECO:0007669"/>
    <property type="project" value="UniProtKB-ARBA"/>
</dbReference>
<comment type="similarity">
    <text evidence="1">Belongs to the metallo-beta-lactamase superfamily. Class-B beta-lactamase family.</text>
</comment>
<feature type="domain" description="Metallo-beta-lactamase" evidence="2">
    <location>
        <begin position="16"/>
        <end position="202"/>
    </location>
</feature>
<dbReference type="RefSeq" id="WP_114827155.1">
    <property type="nucleotide sequence ID" value="NZ_QQTO01000019.1"/>
</dbReference>
<dbReference type="SUPFAM" id="SSF56281">
    <property type="entry name" value="Metallo-hydrolase/oxidoreductase"/>
    <property type="match status" value="1"/>
</dbReference>